<comment type="caution">
    <text evidence="1">The sequence shown here is derived from an EMBL/GenBank/DDBJ whole genome shotgun (WGS) entry which is preliminary data.</text>
</comment>
<proteinExistence type="predicted"/>
<evidence type="ECO:0000313" key="1">
    <source>
        <dbReference type="EMBL" id="KAF2156498.1"/>
    </source>
</evidence>
<organism evidence="1 2">
    <name type="scientific">Myriangium duriaei CBS 260.36</name>
    <dbReference type="NCBI Taxonomy" id="1168546"/>
    <lineage>
        <taxon>Eukaryota</taxon>
        <taxon>Fungi</taxon>
        <taxon>Dikarya</taxon>
        <taxon>Ascomycota</taxon>
        <taxon>Pezizomycotina</taxon>
        <taxon>Dothideomycetes</taxon>
        <taxon>Dothideomycetidae</taxon>
        <taxon>Myriangiales</taxon>
        <taxon>Myriangiaceae</taxon>
        <taxon>Myriangium</taxon>
    </lineage>
</organism>
<evidence type="ECO:0000313" key="2">
    <source>
        <dbReference type="Proteomes" id="UP000799439"/>
    </source>
</evidence>
<name>A0A9P4JCJ5_9PEZI</name>
<dbReference type="AlphaFoldDB" id="A0A9P4JCJ5"/>
<dbReference type="Proteomes" id="UP000799439">
    <property type="component" value="Unassembled WGS sequence"/>
</dbReference>
<dbReference type="InterPro" id="IPR021848">
    <property type="entry name" value="HODM_asu-like"/>
</dbReference>
<reference evidence="1" key="1">
    <citation type="journal article" date="2020" name="Stud. Mycol.">
        <title>101 Dothideomycetes genomes: a test case for predicting lifestyles and emergence of pathogens.</title>
        <authorList>
            <person name="Haridas S."/>
            <person name="Albert R."/>
            <person name="Binder M."/>
            <person name="Bloem J."/>
            <person name="Labutti K."/>
            <person name="Salamov A."/>
            <person name="Andreopoulos B."/>
            <person name="Baker S."/>
            <person name="Barry K."/>
            <person name="Bills G."/>
            <person name="Bluhm B."/>
            <person name="Cannon C."/>
            <person name="Castanera R."/>
            <person name="Culley D."/>
            <person name="Daum C."/>
            <person name="Ezra D."/>
            <person name="Gonzalez J."/>
            <person name="Henrissat B."/>
            <person name="Kuo A."/>
            <person name="Liang C."/>
            <person name="Lipzen A."/>
            <person name="Lutzoni F."/>
            <person name="Magnuson J."/>
            <person name="Mondo S."/>
            <person name="Nolan M."/>
            <person name="Ohm R."/>
            <person name="Pangilinan J."/>
            <person name="Park H.-J."/>
            <person name="Ramirez L."/>
            <person name="Alfaro M."/>
            <person name="Sun H."/>
            <person name="Tritt A."/>
            <person name="Yoshinaga Y."/>
            <person name="Zwiers L.-H."/>
            <person name="Turgeon B."/>
            <person name="Goodwin S."/>
            <person name="Spatafora J."/>
            <person name="Crous P."/>
            <person name="Grigoriev I."/>
        </authorList>
    </citation>
    <scope>NUCLEOTIDE SEQUENCE</scope>
    <source>
        <strain evidence="1">CBS 260.36</strain>
    </source>
</reference>
<keyword evidence="2" id="KW-1185">Reference proteome</keyword>
<sequence length="283" mass="31945">MAIKYNSPSELITIDCDYLERIALRKKIIQNHSHVVHGHIPSGKESVKELYAYLVVHYLPNRYPTMFRLSTDGKSFHNLAMKQTLPTDVPADTLEALRNLGITVEEDLFLLQQTPEGHQCVAIMCCFPSGWNPASKLGSHMGQIHNHVPSYDKIGPSIERTFAKLEVGRSIRRTNWTVQTHSELFNVKGNHAAKDEYVEQEAIEAVKAFLRVELQTLTRLPHTRAILFSFKTYLYPLGDVKAEGLGPDFATAIEGLQKGNAPGMWQYKGATRYGKSVCEYLRS</sequence>
<accession>A0A9P4JCJ5</accession>
<dbReference type="Pfam" id="PF11927">
    <property type="entry name" value="HODM_asu-like"/>
    <property type="match status" value="1"/>
</dbReference>
<dbReference type="OrthoDB" id="5043642at2759"/>
<dbReference type="EMBL" id="ML996082">
    <property type="protein sequence ID" value="KAF2156498.1"/>
    <property type="molecule type" value="Genomic_DNA"/>
</dbReference>
<gene>
    <name evidence="1" type="ORF">K461DRAFT_97013</name>
</gene>
<protein>
    <submittedName>
        <fullName evidence="1">HRQ family protein 2</fullName>
    </submittedName>
</protein>